<keyword evidence="4" id="KW-0732">Signal</keyword>
<evidence type="ECO:0000256" key="4">
    <source>
        <dbReference type="SAM" id="SignalP"/>
    </source>
</evidence>
<feature type="chain" id="PRO_5047236756" evidence="4">
    <location>
        <begin position="23"/>
        <end position="1550"/>
    </location>
</feature>
<reference evidence="8" key="1">
    <citation type="submission" date="2025-08" db="UniProtKB">
        <authorList>
            <consortium name="RefSeq"/>
        </authorList>
    </citation>
    <scope>IDENTIFICATION</scope>
    <source>
        <tissue evidence="8">Muscle</tissue>
    </source>
</reference>
<sequence>MMRLYFLLSALAFIGGFTSVRGYVEGTEYHYHYYGRMTSGFPGASPQHSGLVFDSEVVIQSYSDYSVVKFNHFNVDIVNKRMEDFEHSQYQFLSEEALTKPITKPFKIYFHKGRIVKFEVSRDEPEWAVNIKKGFMSIFHLDFEQDNPINIQNPNRFTKPNPESQYYRVMEDGIGGKCETMYKISSEPYYLTPHNNNVLNVTKSRNYEHCTDRPYRYYISVKGYKCVNCESKKTYPIHSNAIYHYNIRGDRYNYVIEHVVGEGEVLFSPSLTNGQTTELSLNRTLHLKEEKKIEKKFHIISDVVSHYSLSFSFSHKNVMNKTADLRHAHYLFDIYGFKASVKEVSSKKVMLYNTAYIIVTEEKISYRQLFVETLSIVGTNPAFLYGKTLIETGKLPIDFSMLFILNLPYHVKEPSETLLDEFYNLCEHQEIRQNHEFQSTCYLALSSLVYEGCVHSYYAKINLTTNPVYCTPKTASKFFKYIVRDYEQTTDDHYRLTYIKVAGNIGVKDGISYLKPFILGERDYPLHIRVASVWALHRLVHTYSEEVMSIVVPLYFNTNEDYELRIAAFTVLMSTNPPLYQLETIAKHLYVEPSQQVMSFVYSTFNHLANSTHPCHKKISNDVRQSLRILEEYHHYHPEFDYTFSHNFIKVGYEKKFDFGESLQFAYIAGKDNFIPRSAYIQINDYMGGQSFDSLAMGYRAEGLENLIDSLFAPEGLFRRMPSIFDVFRRPRNNRNISPMNKELKEINEKVHIKSRKRKPVNGNFFIKIFNSEITFFTFNESTFDNLYSRGYIEIPDIEKILKSVGCFRLKRFFVELDFLYILPTEVGLPVLFEYKSPGFVQYRNNHFQFSVTPSLFSKDRHRKPPTEVNLNLDGHFVYDLNTFITLGIAAPFSHGTFGAGINTRAYLSLPFNVNFTVDLTNRKFHVKYTPVTPHDIFHYDFIPVTYITSNSNYRPSDHGNTIVPLHNENHLHKFELSDYLDDFLGVGFHVKGFSKEHWSNSEPWFKFLTEKTFLENMYHLIANPYHNPFKVHVTMTTPIRDRTDKFEAVFSYDYHGAQLPDHKHFSSTYHNYADEYDNYVQSRTDRKSSTYILKAELTAHGQRERKLISELTYSFSRDNLYHKFSFYFDRTPFYSEESENFKICMKGSMKYPRYDFQPLFELNTHTLDHKVNFTADLHFGRDCESNSKVTFRGHFDRTEEQRYLEEQKRHKLTHDYNNPYAYYYQKCIEGRINNHIYNENCYYYVLLATQLRQVILDVAYENIPDNVGNLTHKADYLLKYFLFPYMENNDCNVNHEEKHVHFEANLSMLTPTVDIRFYKPHEQTFFTHAQIPADVRPLNAFPAFDYSYLQEYSHYFKNSFCRVTASRVLTFDKVTYEFPCTVSDCYRIVARDCSEPSSFVILGAHTSNPKYTMAMKMFFHDYKIEVLSVSANSGLIVRVNYERVFVTEEKPFFEYVFEGGRREELYYISYNGFYYTFHSDRYGITVYCDGNAIQIELSRYYIGKQCGLCGEYDSDKFHELTGPQGRVYHNISSFVYSYAVPEDTCTIPN</sequence>
<feature type="signal peptide" evidence="4">
    <location>
        <begin position="1"/>
        <end position="22"/>
    </location>
</feature>
<keyword evidence="2" id="KW-0325">Glycoprotein</keyword>
<protein>
    <submittedName>
        <fullName evidence="8">Vitellogenin-6-like</fullName>
    </submittedName>
</protein>
<dbReference type="PANTHER" id="PTHR23345:SF15">
    <property type="entry name" value="VITELLOGENIN 1-RELATED"/>
    <property type="match status" value="1"/>
</dbReference>
<dbReference type="SMART" id="SM00638">
    <property type="entry name" value="LPD_N"/>
    <property type="match status" value="1"/>
</dbReference>
<proteinExistence type="predicted"/>
<feature type="domain" description="VWFD" evidence="6">
    <location>
        <begin position="1360"/>
        <end position="1547"/>
    </location>
</feature>
<evidence type="ECO:0000256" key="2">
    <source>
        <dbReference type="ARBA" id="ARBA00023180"/>
    </source>
</evidence>
<dbReference type="InterPro" id="IPR050733">
    <property type="entry name" value="Vitellogenin/Apolipophorin"/>
</dbReference>
<keyword evidence="1" id="KW-1015">Disulfide bond</keyword>
<dbReference type="PROSITE" id="PS51233">
    <property type="entry name" value="VWFD"/>
    <property type="match status" value="1"/>
</dbReference>
<feature type="domain" description="Vitellogenin" evidence="5">
    <location>
        <begin position="23"/>
        <end position="679"/>
    </location>
</feature>
<dbReference type="SMART" id="SM01169">
    <property type="entry name" value="DUF1943"/>
    <property type="match status" value="1"/>
</dbReference>
<dbReference type="Pfam" id="PF09172">
    <property type="entry name" value="Vit_open_b-sht"/>
    <property type="match status" value="1"/>
</dbReference>
<dbReference type="SUPFAM" id="SSF56968">
    <property type="entry name" value="Lipovitellin-phosvitin complex, beta-sheet shell regions"/>
    <property type="match status" value="2"/>
</dbReference>
<dbReference type="Gene3D" id="1.25.10.20">
    <property type="entry name" value="Vitellinogen, superhelical"/>
    <property type="match status" value="1"/>
</dbReference>
<dbReference type="Gene3D" id="2.20.50.20">
    <property type="entry name" value="Lipovitellin. Chain A, domain 3"/>
    <property type="match status" value="1"/>
</dbReference>
<dbReference type="SUPFAM" id="SSF48431">
    <property type="entry name" value="Lipovitellin-phosvitin complex, superhelical domain"/>
    <property type="match status" value="1"/>
</dbReference>
<evidence type="ECO:0000313" key="7">
    <source>
        <dbReference type="Proteomes" id="UP000694941"/>
    </source>
</evidence>
<dbReference type="InterPro" id="IPR011030">
    <property type="entry name" value="Lipovitellin_superhlx_dom"/>
</dbReference>
<keyword evidence="7" id="KW-1185">Reference proteome</keyword>
<dbReference type="Gene3D" id="2.20.80.10">
    <property type="entry name" value="Lipovitellin-phosvitin complex, chain A, domain 4"/>
    <property type="match status" value="1"/>
</dbReference>
<dbReference type="PANTHER" id="PTHR23345">
    <property type="entry name" value="VITELLOGENIN-RELATED"/>
    <property type="match status" value="1"/>
</dbReference>
<dbReference type="GeneID" id="106468136"/>
<dbReference type="Pfam" id="PF00094">
    <property type="entry name" value="VWD"/>
    <property type="match status" value="1"/>
</dbReference>
<dbReference type="InterPro" id="IPR015255">
    <property type="entry name" value="Vitellinogen_open_b-sht"/>
</dbReference>
<dbReference type="PROSITE" id="PS51211">
    <property type="entry name" value="VITELLOGENIN"/>
    <property type="match status" value="1"/>
</dbReference>
<gene>
    <name evidence="8" type="primary">LOC106468136</name>
</gene>
<dbReference type="InterPro" id="IPR001747">
    <property type="entry name" value="Vitellogenin_N"/>
</dbReference>
<name>A0ABM1TAL3_LIMPO</name>
<accession>A0ABM1TAL3</accession>
<dbReference type="InterPro" id="IPR015819">
    <property type="entry name" value="Lipid_transp_b-sht_shell"/>
</dbReference>
<dbReference type="RefSeq" id="XP_022252919.1">
    <property type="nucleotide sequence ID" value="XM_022397211.1"/>
</dbReference>
<evidence type="ECO:0000259" key="6">
    <source>
        <dbReference type="PROSITE" id="PS51233"/>
    </source>
</evidence>
<evidence type="ECO:0000259" key="5">
    <source>
        <dbReference type="PROSITE" id="PS51211"/>
    </source>
</evidence>
<evidence type="ECO:0000313" key="8">
    <source>
        <dbReference type="RefSeq" id="XP_022252919.1"/>
    </source>
</evidence>
<dbReference type="Proteomes" id="UP000694941">
    <property type="component" value="Unplaced"/>
</dbReference>
<organism evidence="7 8">
    <name type="scientific">Limulus polyphemus</name>
    <name type="common">Atlantic horseshoe crab</name>
    <dbReference type="NCBI Taxonomy" id="6850"/>
    <lineage>
        <taxon>Eukaryota</taxon>
        <taxon>Metazoa</taxon>
        <taxon>Ecdysozoa</taxon>
        <taxon>Arthropoda</taxon>
        <taxon>Chelicerata</taxon>
        <taxon>Merostomata</taxon>
        <taxon>Xiphosura</taxon>
        <taxon>Limulidae</taxon>
        <taxon>Limulus</taxon>
    </lineage>
</organism>
<evidence type="ECO:0000256" key="1">
    <source>
        <dbReference type="ARBA" id="ARBA00023157"/>
    </source>
</evidence>
<dbReference type="InterPro" id="IPR015817">
    <property type="entry name" value="Vitellinogen_open_b-sht_sub1"/>
</dbReference>
<comment type="caution">
    <text evidence="3">Lacks conserved residue(s) required for the propagation of feature annotation.</text>
</comment>
<evidence type="ECO:0000256" key="3">
    <source>
        <dbReference type="PROSITE-ProRule" id="PRU00557"/>
    </source>
</evidence>
<dbReference type="Pfam" id="PF01347">
    <property type="entry name" value="Vitellogenin_N"/>
    <property type="match status" value="2"/>
</dbReference>
<dbReference type="SMART" id="SM00216">
    <property type="entry name" value="VWD"/>
    <property type="match status" value="1"/>
</dbReference>
<dbReference type="InterPro" id="IPR001846">
    <property type="entry name" value="VWF_type-D"/>
</dbReference>